<evidence type="ECO:0000313" key="3">
    <source>
        <dbReference type="Proteomes" id="UP000595466"/>
    </source>
</evidence>
<feature type="domain" description="Bacteriophage Mx8 p63 C-terminal" evidence="1">
    <location>
        <begin position="157"/>
        <end position="255"/>
    </location>
</feature>
<sequence length="308" mass="35759">MEKAEELTHTGYIEIGDLTLYALVTKSGKRLITATDVFKAVGRSRRGNARIEGYPAFIGARNIVQFIDDDLKARLTPIKYRAKNGRIAEAYDATLIPRVADLYIEAHDKGALTKPQEAVYRRSMIIVRSLAKLGITALIDEATGYQYDRESKALQKLLSAYISEDLMKWQMRFPKEFYEEIYRLYGISDKFDPNNVKRPQWIGNFTLKYVYGVFPEKVIDELRKRNPVKESARSTMYRGHKYFQYLTENIGIPQLDKHLNQLIMVMRMSSDHIDFDKNFKKMFAKELERKSIQDDIKNGLIPLFDDEA</sequence>
<dbReference type="EMBL" id="CP066817">
    <property type="protein sequence ID" value="QQM60011.1"/>
    <property type="molecule type" value="Genomic_DNA"/>
</dbReference>
<accession>A0AAX1K677</accession>
<evidence type="ECO:0000259" key="1">
    <source>
        <dbReference type="Pfam" id="PF10546"/>
    </source>
</evidence>
<protein>
    <submittedName>
        <fullName evidence="2">P63C domain-containing protein</fullName>
    </submittedName>
</protein>
<dbReference type="InterPro" id="IPR018874">
    <property type="entry name" value="Phage_Mx8_p63_C"/>
</dbReference>
<dbReference type="Pfam" id="PF10546">
    <property type="entry name" value="P63C"/>
    <property type="match status" value="1"/>
</dbReference>
<name>A0AAX1K677_LACPN</name>
<dbReference type="AlphaFoldDB" id="A0AAX1K677"/>
<organism evidence="2 3">
    <name type="scientific">Lactiplantibacillus plantarum</name>
    <name type="common">Lactobacillus plantarum</name>
    <dbReference type="NCBI Taxonomy" id="1590"/>
    <lineage>
        <taxon>Bacteria</taxon>
        <taxon>Bacillati</taxon>
        <taxon>Bacillota</taxon>
        <taxon>Bacilli</taxon>
        <taxon>Lactobacillales</taxon>
        <taxon>Lactobacillaceae</taxon>
        <taxon>Lactiplantibacillus</taxon>
    </lineage>
</organism>
<evidence type="ECO:0000313" key="2">
    <source>
        <dbReference type="EMBL" id="QQM60011.1"/>
    </source>
</evidence>
<reference evidence="2 3" key="1">
    <citation type="submission" date="2020-12" db="EMBL/GenBank/DDBJ databases">
        <title>Whole genome sequencing of Lactobacillus plantarum PC518.</title>
        <authorList>
            <person name="Guo Q."/>
        </authorList>
    </citation>
    <scope>NUCLEOTIDE SEQUENCE [LARGE SCALE GENOMIC DNA]</scope>
    <source>
        <strain evidence="2 3">PC518</strain>
    </source>
</reference>
<gene>
    <name evidence="2" type="ORF">JH395_09650</name>
</gene>
<dbReference type="Proteomes" id="UP000595466">
    <property type="component" value="Chromosome"/>
</dbReference>
<dbReference type="RefSeq" id="WP_099745892.1">
    <property type="nucleotide sequence ID" value="NZ_BIFE01000010.1"/>
</dbReference>
<proteinExistence type="predicted"/>